<evidence type="ECO:0000256" key="1">
    <source>
        <dbReference type="ARBA" id="ARBA00000085"/>
    </source>
</evidence>
<evidence type="ECO:0000256" key="6">
    <source>
        <dbReference type="ARBA" id="ARBA00022692"/>
    </source>
</evidence>
<dbReference type="InterPro" id="IPR003594">
    <property type="entry name" value="HATPase_dom"/>
</dbReference>
<dbReference type="Gene3D" id="3.30.565.10">
    <property type="entry name" value="Histidine kinase-like ATPase, C-terminal domain"/>
    <property type="match status" value="1"/>
</dbReference>
<dbReference type="PANTHER" id="PTHR45436:SF5">
    <property type="entry name" value="SENSOR HISTIDINE KINASE TRCS"/>
    <property type="match status" value="1"/>
</dbReference>
<comment type="catalytic activity">
    <reaction evidence="1">
        <text>ATP + protein L-histidine = ADP + protein N-phospho-L-histidine.</text>
        <dbReference type="EC" id="2.7.13.3"/>
    </reaction>
</comment>
<dbReference type="EMBL" id="CP030850">
    <property type="protein sequence ID" value="AXE17387.1"/>
    <property type="molecule type" value="Genomic_DNA"/>
</dbReference>
<evidence type="ECO:0000256" key="3">
    <source>
        <dbReference type="ARBA" id="ARBA00012438"/>
    </source>
</evidence>
<keyword evidence="15" id="KW-1185">Reference proteome</keyword>
<evidence type="ECO:0000256" key="9">
    <source>
        <dbReference type="ARBA" id="ARBA00023012"/>
    </source>
</evidence>
<keyword evidence="7 14" id="KW-0418">Kinase</keyword>
<gene>
    <name evidence="14" type="ORF">DR864_06405</name>
</gene>
<dbReference type="SMART" id="SM00387">
    <property type="entry name" value="HATPase_c"/>
    <property type="match status" value="1"/>
</dbReference>
<accession>A0A344TFG6</accession>
<evidence type="ECO:0000256" key="4">
    <source>
        <dbReference type="ARBA" id="ARBA00022553"/>
    </source>
</evidence>
<evidence type="ECO:0000313" key="14">
    <source>
        <dbReference type="EMBL" id="AXE17387.1"/>
    </source>
</evidence>
<dbReference type="InterPro" id="IPR004358">
    <property type="entry name" value="Sig_transdc_His_kin-like_C"/>
</dbReference>
<dbReference type="SMART" id="SM00304">
    <property type="entry name" value="HAMP"/>
    <property type="match status" value="1"/>
</dbReference>
<keyword evidence="9" id="KW-0902">Two-component regulatory system</keyword>
<evidence type="ECO:0000256" key="7">
    <source>
        <dbReference type="ARBA" id="ARBA00022777"/>
    </source>
</evidence>
<feature type="transmembrane region" description="Helical" evidence="11">
    <location>
        <begin position="156"/>
        <end position="175"/>
    </location>
</feature>
<sequence length="468" mass="53162">MKTQTKIALLLGILCISIVILFSTIIYYFLNNYSYVDFYKRLETRVRISAKYNFNSDTLDAAYLKSIKNQHLEKLEKEKEYIIKITPELTLDSLSKKHKLPKTFIETLLKEGKAKEKDGSFFFAGSKIQNGPNQHLVIVSAENYYVTHHLIFLRNMLFGSIVLLVLIVLSLSVYFSKHIFKPIKEITDNVKQISTENIHLRLENNSINNNEISELINTFNDLLSRIETAFETQKNFISNASHELGTPLTTIIGEADVALLKVRTPQEYEQSLNSILQQAERLDQITKSLLFLAQTGYKGKTIVFEMLRIDEIIWETKGLIDKLNPDNKIFVDLNLLPEDPKKLKVKGNKQLLHLAFANILNNACKYSNNSPVTVHIASSNTQVVIIIEDLGIGIPEAEMAYIYDPFFRASNTKLYEGYGIGLPLTRNVINLHKGELLVSSALNAGTKVQIKLPLIQFPPTTAYPYNGQ</sequence>
<dbReference type="SUPFAM" id="SSF47384">
    <property type="entry name" value="Homodimeric domain of signal transducing histidine kinase"/>
    <property type="match status" value="1"/>
</dbReference>
<dbReference type="PROSITE" id="PS50109">
    <property type="entry name" value="HIS_KIN"/>
    <property type="match status" value="1"/>
</dbReference>
<feature type="domain" description="HAMP" evidence="13">
    <location>
        <begin position="177"/>
        <end position="231"/>
    </location>
</feature>
<proteinExistence type="predicted"/>
<dbReference type="Pfam" id="PF02518">
    <property type="entry name" value="HATPase_c"/>
    <property type="match status" value="1"/>
</dbReference>
<name>A0A344TFG6_9BACT</name>
<dbReference type="OrthoDB" id="594725at2"/>
<dbReference type="RefSeq" id="WP_114066173.1">
    <property type="nucleotide sequence ID" value="NZ_CP030850.1"/>
</dbReference>
<dbReference type="Proteomes" id="UP000251993">
    <property type="component" value="Chromosome"/>
</dbReference>
<evidence type="ECO:0000256" key="10">
    <source>
        <dbReference type="ARBA" id="ARBA00023136"/>
    </source>
</evidence>
<dbReference type="Gene3D" id="1.10.287.130">
    <property type="match status" value="1"/>
</dbReference>
<dbReference type="SUPFAM" id="SSF55874">
    <property type="entry name" value="ATPase domain of HSP90 chaperone/DNA topoisomerase II/histidine kinase"/>
    <property type="match status" value="1"/>
</dbReference>
<organism evidence="14 15">
    <name type="scientific">Runella rosea</name>
    <dbReference type="NCBI Taxonomy" id="2259595"/>
    <lineage>
        <taxon>Bacteria</taxon>
        <taxon>Pseudomonadati</taxon>
        <taxon>Bacteroidota</taxon>
        <taxon>Cytophagia</taxon>
        <taxon>Cytophagales</taxon>
        <taxon>Spirosomataceae</taxon>
        <taxon>Runella</taxon>
    </lineage>
</organism>
<dbReference type="PRINTS" id="PR00344">
    <property type="entry name" value="BCTRLSENSOR"/>
</dbReference>
<keyword evidence="10 11" id="KW-0472">Membrane</keyword>
<dbReference type="InterPro" id="IPR050428">
    <property type="entry name" value="TCS_sensor_his_kinase"/>
</dbReference>
<dbReference type="Pfam" id="PF00512">
    <property type="entry name" value="HisKA"/>
    <property type="match status" value="1"/>
</dbReference>
<dbReference type="CDD" id="cd00082">
    <property type="entry name" value="HisKA"/>
    <property type="match status" value="1"/>
</dbReference>
<dbReference type="SMART" id="SM00388">
    <property type="entry name" value="HisKA"/>
    <property type="match status" value="1"/>
</dbReference>
<evidence type="ECO:0000259" key="13">
    <source>
        <dbReference type="PROSITE" id="PS50885"/>
    </source>
</evidence>
<evidence type="ECO:0000256" key="5">
    <source>
        <dbReference type="ARBA" id="ARBA00022679"/>
    </source>
</evidence>
<keyword evidence="6 11" id="KW-0812">Transmembrane</keyword>
<keyword evidence="8 11" id="KW-1133">Transmembrane helix</keyword>
<dbReference type="InterPro" id="IPR036890">
    <property type="entry name" value="HATPase_C_sf"/>
</dbReference>
<keyword evidence="4" id="KW-0597">Phosphoprotein</keyword>
<comment type="subcellular location">
    <subcellularLocation>
        <location evidence="2">Membrane</location>
    </subcellularLocation>
</comment>
<keyword evidence="5" id="KW-0808">Transferase</keyword>
<dbReference type="PROSITE" id="PS50885">
    <property type="entry name" value="HAMP"/>
    <property type="match status" value="1"/>
</dbReference>
<evidence type="ECO:0000256" key="8">
    <source>
        <dbReference type="ARBA" id="ARBA00022989"/>
    </source>
</evidence>
<reference evidence="14 15" key="1">
    <citation type="submission" date="2018-07" db="EMBL/GenBank/DDBJ databases">
        <title>Genome sequencing of Runella.</title>
        <authorList>
            <person name="Baek M.-G."/>
            <person name="Yi H."/>
        </authorList>
    </citation>
    <scope>NUCLEOTIDE SEQUENCE [LARGE SCALE GENOMIC DNA]</scope>
    <source>
        <strain evidence="14 15">HYN0085</strain>
    </source>
</reference>
<evidence type="ECO:0000313" key="15">
    <source>
        <dbReference type="Proteomes" id="UP000251993"/>
    </source>
</evidence>
<dbReference type="InterPro" id="IPR036097">
    <property type="entry name" value="HisK_dim/P_sf"/>
</dbReference>
<dbReference type="EC" id="2.7.13.3" evidence="3"/>
<feature type="transmembrane region" description="Helical" evidence="11">
    <location>
        <begin position="7"/>
        <end position="30"/>
    </location>
</feature>
<dbReference type="PANTHER" id="PTHR45436">
    <property type="entry name" value="SENSOR HISTIDINE KINASE YKOH"/>
    <property type="match status" value="1"/>
</dbReference>
<feature type="domain" description="Histidine kinase" evidence="12">
    <location>
        <begin position="239"/>
        <end position="456"/>
    </location>
</feature>
<evidence type="ECO:0000259" key="12">
    <source>
        <dbReference type="PROSITE" id="PS50109"/>
    </source>
</evidence>
<dbReference type="AlphaFoldDB" id="A0A344TFG6"/>
<dbReference type="GO" id="GO:0000155">
    <property type="term" value="F:phosphorelay sensor kinase activity"/>
    <property type="evidence" value="ECO:0007669"/>
    <property type="project" value="InterPro"/>
</dbReference>
<dbReference type="KEGG" id="run:DR864_06405"/>
<dbReference type="InterPro" id="IPR005467">
    <property type="entry name" value="His_kinase_dom"/>
</dbReference>
<dbReference type="InterPro" id="IPR003660">
    <property type="entry name" value="HAMP_dom"/>
</dbReference>
<dbReference type="InterPro" id="IPR003661">
    <property type="entry name" value="HisK_dim/P_dom"/>
</dbReference>
<evidence type="ECO:0000256" key="2">
    <source>
        <dbReference type="ARBA" id="ARBA00004370"/>
    </source>
</evidence>
<protein>
    <recommendedName>
        <fullName evidence="3">histidine kinase</fullName>
        <ecNumber evidence="3">2.7.13.3</ecNumber>
    </recommendedName>
</protein>
<dbReference type="GO" id="GO:0016020">
    <property type="term" value="C:membrane"/>
    <property type="evidence" value="ECO:0007669"/>
    <property type="project" value="UniProtKB-SubCell"/>
</dbReference>
<dbReference type="Gene3D" id="6.10.340.10">
    <property type="match status" value="1"/>
</dbReference>
<evidence type="ECO:0000256" key="11">
    <source>
        <dbReference type="SAM" id="Phobius"/>
    </source>
</evidence>